<dbReference type="FunFam" id="3.30.70.2510:FF:000001">
    <property type="entry name" value="tRNA pseudouridine synthase Pus10"/>
    <property type="match status" value="1"/>
</dbReference>
<dbReference type="EMBL" id="ATLV01020330">
    <property type="status" value="NOT_ANNOTATED_CDS"/>
    <property type="molecule type" value="Genomic_DNA"/>
</dbReference>
<evidence type="ECO:0000313" key="10">
    <source>
        <dbReference type="EMBL" id="KFB45097.1"/>
    </source>
</evidence>
<feature type="domain" description="Pus10 N-terminal eukaryotes" evidence="8">
    <location>
        <begin position="67"/>
        <end position="243"/>
    </location>
</feature>
<protein>
    <recommendedName>
        <fullName evidence="2">tRNA pseudouridine(55) synthase</fullName>
        <ecNumber evidence="2">5.4.99.25</ecNumber>
    </recommendedName>
    <alternativeName>
        <fullName evidence="7">tRNA pseudouridine 55 synthase</fullName>
    </alternativeName>
    <alternativeName>
        <fullName evidence="5">tRNA pseudouridylate synthase</fullName>
    </alternativeName>
    <alternativeName>
        <fullName evidence="6">tRNA-uridine isomerase</fullName>
    </alternativeName>
</protein>
<dbReference type="SUPFAM" id="SSF55120">
    <property type="entry name" value="Pseudouridine synthase"/>
    <property type="match status" value="1"/>
</dbReference>
<dbReference type="Proteomes" id="UP000030765">
    <property type="component" value="Unassembled WGS sequence"/>
</dbReference>
<keyword evidence="12" id="KW-1185">Reference proteome</keyword>
<reference evidence="11" key="2">
    <citation type="submission" date="2020-05" db="UniProtKB">
        <authorList>
            <consortium name="EnsemblMetazoa"/>
        </authorList>
    </citation>
    <scope>IDENTIFICATION</scope>
</reference>
<dbReference type="FunFam" id="3.30.70.3190:FF:000001">
    <property type="entry name" value="tRNA pseudouridine synthase Pus10"/>
    <property type="match status" value="1"/>
</dbReference>
<dbReference type="VEuPathDB" id="VectorBase:ASIS008906"/>
<comment type="similarity">
    <text evidence="1">Belongs to the pseudouridine synthase Pus10 family.</text>
</comment>
<dbReference type="EC" id="5.4.99.25" evidence="2"/>
<dbReference type="Pfam" id="PF21237">
    <property type="entry name" value="Pus10_N_euk"/>
    <property type="match status" value="1"/>
</dbReference>
<dbReference type="InterPro" id="IPR020103">
    <property type="entry name" value="PsdUridine_synth_cat_dom_sf"/>
</dbReference>
<proteinExistence type="inferred from homology"/>
<evidence type="ECO:0000256" key="3">
    <source>
        <dbReference type="ARBA" id="ARBA00022694"/>
    </source>
</evidence>
<evidence type="ECO:0000313" key="11">
    <source>
        <dbReference type="EnsemblMetazoa" id="ASIC013016-PA"/>
    </source>
</evidence>
<dbReference type="Pfam" id="PF21238">
    <property type="entry name" value="Pus10_C"/>
    <property type="match status" value="1"/>
</dbReference>
<dbReference type="EMBL" id="KE525298">
    <property type="protein sequence ID" value="KFB45097.1"/>
    <property type="molecule type" value="Genomic_DNA"/>
</dbReference>
<dbReference type="OMA" id="LVISCQR"/>
<dbReference type="GO" id="GO:0160148">
    <property type="term" value="F:tRNA pseudouridine(55) synthase activity"/>
    <property type="evidence" value="ECO:0007669"/>
    <property type="project" value="UniProtKB-EC"/>
</dbReference>
<evidence type="ECO:0000256" key="2">
    <source>
        <dbReference type="ARBA" id="ARBA00012787"/>
    </source>
</evidence>
<evidence type="ECO:0000256" key="6">
    <source>
        <dbReference type="ARBA" id="ARBA00079393"/>
    </source>
</evidence>
<evidence type="ECO:0000256" key="7">
    <source>
        <dbReference type="ARBA" id="ARBA00083669"/>
    </source>
</evidence>
<dbReference type="VEuPathDB" id="VectorBase:ASIC013016"/>
<evidence type="ECO:0000256" key="1">
    <source>
        <dbReference type="ARBA" id="ARBA00009652"/>
    </source>
</evidence>
<dbReference type="GO" id="GO:0031119">
    <property type="term" value="P:tRNA pseudouridine synthesis"/>
    <property type="evidence" value="ECO:0007669"/>
    <property type="project" value="TreeGrafter"/>
</dbReference>
<dbReference type="STRING" id="74873.A0A084W4F3"/>
<dbReference type="PANTHER" id="PTHR21568">
    <property type="entry name" value="TRNA PSEUDOURIDINE SYNTHASE PUS10"/>
    <property type="match status" value="1"/>
</dbReference>
<dbReference type="InterPro" id="IPR039894">
    <property type="entry name" value="Pus10-like"/>
</dbReference>
<dbReference type="Gene3D" id="3.30.70.2510">
    <property type="match status" value="1"/>
</dbReference>
<evidence type="ECO:0000256" key="4">
    <source>
        <dbReference type="ARBA" id="ARBA00023235"/>
    </source>
</evidence>
<organism evidence="10">
    <name type="scientific">Anopheles sinensis</name>
    <name type="common">Mosquito</name>
    <dbReference type="NCBI Taxonomy" id="74873"/>
    <lineage>
        <taxon>Eukaryota</taxon>
        <taxon>Metazoa</taxon>
        <taxon>Ecdysozoa</taxon>
        <taxon>Arthropoda</taxon>
        <taxon>Hexapoda</taxon>
        <taxon>Insecta</taxon>
        <taxon>Pterygota</taxon>
        <taxon>Neoptera</taxon>
        <taxon>Endopterygota</taxon>
        <taxon>Diptera</taxon>
        <taxon>Nematocera</taxon>
        <taxon>Culicoidea</taxon>
        <taxon>Culicidae</taxon>
        <taxon>Anophelinae</taxon>
        <taxon>Anopheles</taxon>
    </lineage>
</organism>
<evidence type="ECO:0000313" key="12">
    <source>
        <dbReference type="Proteomes" id="UP000030765"/>
    </source>
</evidence>
<keyword evidence="3" id="KW-0819">tRNA processing</keyword>
<evidence type="ECO:0000256" key="5">
    <source>
        <dbReference type="ARBA" id="ARBA00075270"/>
    </source>
</evidence>
<evidence type="ECO:0000259" key="8">
    <source>
        <dbReference type="Pfam" id="PF21237"/>
    </source>
</evidence>
<dbReference type="PANTHER" id="PTHR21568:SF0">
    <property type="entry name" value="TRNA PSEUDOURIDINE SYNTHASE PUS10"/>
    <property type="match status" value="1"/>
</dbReference>
<dbReference type="GO" id="GO:0003723">
    <property type="term" value="F:RNA binding"/>
    <property type="evidence" value="ECO:0007669"/>
    <property type="project" value="InterPro"/>
</dbReference>
<sequence length="499" mass="56794">MGQNKQVYEYLRSTGCCRICCLRFFKGGKDEFIDPNAALVKRGFETVAETDETDDQPKSKKVKENVCIACLGLFDENQLDALVSEVKQSAAFQQYKCEAGFLTSFSLPIVLHLRQLALWFDLIERFPEIFRPETPPDFPVKDAVKIIIIHRLEQALGQPFSVDGVMINIPFSYVNEQTELLKLEDVSPGVFVKRVEHKHTRKEFITRNAFEKHFTPSAINGEKFRKHYSFPSQDGDDKCLVREEITFTGPTLFVAGRYNKLSRKLSQTPWIIDGKRLMEESVQETIVAAIAPHFGVPDERLIFSSSGREDVDVRCLGRGRPFVLEIPGAMCDQLPEQFAIEMEQKVNSSQTVVIRDLQLVKREELVHIRGGEADKRKFYRALCVTEKPVTPETITQLCIDEPLVVQQVTPLRVLHRRPLLARPRTVYKVRAQPCRDNPHAMIVDIESQAGTYIKELVHGDFGRTTPSFRSIIGSAIDIQALDVMAIDLDWPKSLNRGKD</sequence>
<gene>
    <name evidence="10" type="ORF">ZHAS_00013016</name>
</gene>
<reference evidence="10 12" key="1">
    <citation type="journal article" date="2014" name="BMC Genomics">
        <title>Genome sequence of Anopheles sinensis provides insight into genetics basis of mosquito competence for malaria parasites.</title>
        <authorList>
            <person name="Zhou D."/>
            <person name="Zhang D."/>
            <person name="Ding G."/>
            <person name="Shi L."/>
            <person name="Hou Q."/>
            <person name="Ye Y."/>
            <person name="Xu Y."/>
            <person name="Zhou H."/>
            <person name="Xiong C."/>
            <person name="Li S."/>
            <person name="Yu J."/>
            <person name="Hong S."/>
            <person name="Yu X."/>
            <person name="Zou P."/>
            <person name="Chen C."/>
            <person name="Chang X."/>
            <person name="Wang W."/>
            <person name="Lv Y."/>
            <person name="Sun Y."/>
            <person name="Ma L."/>
            <person name="Shen B."/>
            <person name="Zhu C."/>
        </authorList>
    </citation>
    <scope>NUCLEOTIDE SEQUENCE [LARGE SCALE GENOMIC DNA]</scope>
</reference>
<evidence type="ECO:0000259" key="9">
    <source>
        <dbReference type="Pfam" id="PF21238"/>
    </source>
</evidence>
<keyword evidence="4" id="KW-0413">Isomerase</keyword>
<dbReference type="EnsemblMetazoa" id="ASIC013016-RA">
    <property type="protein sequence ID" value="ASIC013016-PA"/>
    <property type="gene ID" value="ASIC013016"/>
</dbReference>
<feature type="domain" description="Pus10-like C-terminal" evidence="9">
    <location>
        <begin position="253"/>
        <end position="487"/>
    </location>
</feature>
<name>A0A084W4F3_ANOSI</name>
<dbReference type="InterPro" id="IPR048741">
    <property type="entry name" value="Pus10-like_C"/>
</dbReference>
<dbReference type="OrthoDB" id="29661at2759"/>
<dbReference type="InterPro" id="IPR048742">
    <property type="entry name" value="Pus10_N_euk"/>
</dbReference>
<dbReference type="Gene3D" id="3.30.70.3190">
    <property type="match status" value="1"/>
</dbReference>
<dbReference type="AlphaFoldDB" id="A0A084W4F3"/>
<accession>A0A084W4F3</accession>